<dbReference type="InterPro" id="IPR036291">
    <property type="entry name" value="NAD(P)-bd_dom_sf"/>
</dbReference>
<keyword evidence="8 11" id="KW-0368">Histidine biosynthesis</keyword>
<dbReference type="Pfam" id="PF02882">
    <property type="entry name" value="THF_DHG_CYH_C"/>
    <property type="match status" value="1"/>
</dbReference>
<dbReference type="PANTHER" id="PTHR48099">
    <property type="entry name" value="C-1-TETRAHYDROFOLATE SYNTHASE, CYTOPLASMIC-RELATED"/>
    <property type="match status" value="1"/>
</dbReference>
<protein>
    <recommendedName>
        <fullName evidence="11">Bifunctional protein FolD</fullName>
    </recommendedName>
    <domain>
        <recommendedName>
            <fullName evidence="11">Methylenetetrahydrofolate dehydrogenase</fullName>
            <ecNumber evidence="11">1.5.1.5</ecNumber>
        </recommendedName>
    </domain>
    <domain>
        <recommendedName>
            <fullName evidence="11">Methenyltetrahydrofolate cyclohydrolase</fullName>
            <ecNumber evidence="11">3.5.4.9</ecNumber>
        </recommendedName>
    </domain>
</protein>
<dbReference type="EMBL" id="BAAAWD010000015">
    <property type="protein sequence ID" value="GAA3024439.1"/>
    <property type="molecule type" value="Genomic_DNA"/>
</dbReference>
<evidence type="ECO:0000256" key="1">
    <source>
        <dbReference type="ARBA" id="ARBA00004777"/>
    </source>
</evidence>
<comment type="pathway">
    <text evidence="1 11">One-carbon metabolism; tetrahydrofolate interconversion.</text>
</comment>
<evidence type="ECO:0000256" key="4">
    <source>
        <dbReference type="ARBA" id="ARBA00022755"/>
    </source>
</evidence>
<keyword evidence="16" id="KW-1185">Reference proteome</keyword>
<dbReference type="HAMAP" id="MF_01576">
    <property type="entry name" value="THF_DHG_CYH"/>
    <property type="match status" value="1"/>
</dbReference>
<keyword evidence="5 11" id="KW-0378">Hydrolase</keyword>
<comment type="catalytic activity">
    <reaction evidence="11">
        <text>(6R)-5,10-methenyltetrahydrofolate + H2O = (6R)-10-formyltetrahydrofolate + H(+)</text>
        <dbReference type="Rhea" id="RHEA:23700"/>
        <dbReference type="ChEBI" id="CHEBI:15377"/>
        <dbReference type="ChEBI" id="CHEBI:15378"/>
        <dbReference type="ChEBI" id="CHEBI:57455"/>
        <dbReference type="ChEBI" id="CHEBI:195366"/>
        <dbReference type="EC" id="3.5.4.9"/>
    </reaction>
</comment>
<evidence type="ECO:0000256" key="3">
    <source>
        <dbReference type="ARBA" id="ARBA00022605"/>
    </source>
</evidence>
<dbReference type="Pfam" id="PF00763">
    <property type="entry name" value="THF_DHG_CYH"/>
    <property type="match status" value="1"/>
</dbReference>
<dbReference type="Gene3D" id="3.40.50.720">
    <property type="entry name" value="NAD(P)-binding Rossmann-like Domain"/>
    <property type="match status" value="1"/>
</dbReference>
<feature type="region of interest" description="Disordered" evidence="12">
    <location>
        <begin position="19"/>
        <end position="52"/>
    </location>
</feature>
<feature type="compositionally biased region" description="Basic and acidic residues" evidence="12">
    <location>
        <begin position="37"/>
        <end position="49"/>
    </location>
</feature>
<comment type="catalytic activity">
    <reaction evidence="11">
        <text>(6R)-5,10-methylene-5,6,7,8-tetrahydrofolate + NADP(+) = (6R)-5,10-methenyltetrahydrofolate + NADPH</text>
        <dbReference type="Rhea" id="RHEA:22812"/>
        <dbReference type="ChEBI" id="CHEBI:15636"/>
        <dbReference type="ChEBI" id="CHEBI:57455"/>
        <dbReference type="ChEBI" id="CHEBI:57783"/>
        <dbReference type="ChEBI" id="CHEBI:58349"/>
        <dbReference type="EC" id="1.5.1.5"/>
    </reaction>
</comment>
<dbReference type="InterPro" id="IPR020631">
    <property type="entry name" value="THF_DH/CycHdrlase_NAD-bd_dom"/>
</dbReference>
<sequence>MASTIGELVVGVDRLGAHAERTRMSRPASNVPTPTGDHGEQGEHTEHGGRRARLLPGGPVAERILADVAARAAALTRAGVVPSLATVLVGDDDASAGYIRIKQRQAAELGFASPHEHLPASATQEDLHAVISAFNDDPAVHGLLVQHPVPRHLDYDRALQVMDPDKDVDGMHPLNIGRLALELPGPLPCTPAGIEALLAFHDIPVAGREVVVLGRGATLGRPLSILLAQKRPTANAAVTVVHTGVSDWPRYTLRADVLVAAAGVPGIIRPEHVKPGAVVIGGGVRYEGRRLLPDVDESCDRVAGAITPRVGGVGPTTVAMLFRNAITAAERAAGLPAGSPGVTG</sequence>
<dbReference type="InterPro" id="IPR046346">
    <property type="entry name" value="Aminoacid_DH-like_N_sf"/>
</dbReference>
<evidence type="ECO:0000259" key="13">
    <source>
        <dbReference type="Pfam" id="PF00763"/>
    </source>
</evidence>
<comment type="caution">
    <text evidence="11">Lacks conserved residue(s) required for the propagation of feature annotation.</text>
</comment>
<feature type="domain" description="Tetrahydrofolate dehydrogenase/cyclohydrolase NAD(P)-binding" evidence="14">
    <location>
        <begin position="188"/>
        <end position="332"/>
    </location>
</feature>
<reference evidence="15 16" key="1">
    <citation type="journal article" date="2019" name="Int. J. Syst. Evol. Microbiol.">
        <title>The Global Catalogue of Microorganisms (GCM) 10K type strain sequencing project: providing services to taxonomists for standard genome sequencing and annotation.</title>
        <authorList>
            <consortium name="The Broad Institute Genomics Platform"/>
            <consortium name="The Broad Institute Genome Sequencing Center for Infectious Disease"/>
            <person name="Wu L."/>
            <person name="Ma J."/>
        </authorList>
    </citation>
    <scope>NUCLEOTIDE SEQUENCE [LARGE SCALE GENOMIC DNA]</scope>
    <source>
        <strain evidence="15 16">JCM 3106</strain>
    </source>
</reference>
<evidence type="ECO:0000256" key="2">
    <source>
        <dbReference type="ARBA" id="ARBA00022563"/>
    </source>
</evidence>
<feature type="domain" description="Tetrahydrofolate dehydrogenase/cyclohydrolase catalytic" evidence="13">
    <location>
        <begin position="56"/>
        <end position="169"/>
    </location>
</feature>
<comment type="subunit">
    <text evidence="11">Homodimer.</text>
</comment>
<evidence type="ECO:0000256" key="12">
    <source>
        <dbReference type="SAM" id="MobiDB-lite"/>
    </source>
</evidence>
<evidence type="ECO:0000256" key="11">
    <source>
        <dbReference type="HAMAP-Rule" id="MF_01576"/>
    </source>
</evidence>
<keyword evidence="6 11" id="KW-0521">NADP</keyword>
<evidence type="ECO:0000256" key="9">
    <source>
        <dbReference type="ARBA" id="ARBA00023167"/>
    </source>
</evidence>
<comment type="similarity">
    <text evidence="11">Belongs to the tetrahydrofolate dehydrogenase/cyclohydrolase family.</text>
</comment>
<accession>A0ABN3YB21</accession>
<dbReference type="InterPro" id="IPR000672">
    <property type="entry name" value="THF_DH/CycHdrlase"/>
</dbReference>
<dbReference type="Gene3D" id="3.40.50.10860">
    <property type="entry name" value="Leucine Dehydrogenase, chain A, domain 1"/>
    <property type="match status" value="1"/>
</dbReference>
<dbReference type="PRINTS" id="PR00085">
    <property type="entry name" value="THFDHDRGNASE"/>
</dbReference>
<name>A0ABN3YB21_9ACTN</name>
<feature type="binding site" evidence="11">
    <location>
        <position position="284"/>
    </location>
    <ligand>
        <name>NADP(+)</name>
        <dbReference type="ChEBI" id="CHEBI:58349"/>
    </ligand>
</feature>
<dbReference type="Proteomes" id="UP001499930">
    <property type="component" value="Unassembled WGS sequence"/>
</dbReference>
<evidence type="ECO:0000313" key="15">
    <source>
        <dbReference type="EMBL" id="GAA3024439.1"/>
    </source>
</evidence>
<dbReference type="EC" id="1.5.1.5" evidence="11"/>
<proteinExistence type="inferred from homology"/>
<keyword evidence="7 11" id="KW-0560">Oxidoreductase</keyword>
<organism evidence="15 16">
    <name type="scientific">Streptosporangium longisporum</name>
    <dbReference type="NCBI Taxonomy" id="46187"/>
    <lineage>
        <taxon>Bacteria</taxon>
        <taxon>Bacillati</taxon>
        <taxon>Actinomycetota</taxon>
        <taxon>Actinomycetes</taxon>
        <taxon>Streptosporangiales</taxon>
        <taxon>Streptosporangiaceae</taxon>
        <taxon>Streptosporangium</taxon>
    </lineage>
</organism>
<feature type="binding site" evidence="11">
    <location>
        <begin position="214"/>
        <end position="216"/>
    </location>
    <ligand>
        <name>NADP(+)</name>
        <dbReference type="ChEBI" id="CHEBI:58349"/>
    </ligand>
</feature>
<dbReference type="CDD" id="cd01080">
    <property type="entry name" value="NAD_bind_m-THF_DH_Cyclohyd"/>
    <property type="match status" value="1"/>
</dbReference>
<evidence type="ECO:0000256" key="8">
    <source>
        <dbReference type="ARBA" id="ARBA00023102"/>
    </source>
</evidence>
<keyword evidence="9 11" id="KW-0486">Methionine biosynthesis</keyword>
<evidence type="ECO:0000256" key="6">
    <source>
        <dbReference type="ARBA" id="ARBA00022857"/>
    </source>
</evidence>
<dbReference type="SUPFAM" id="SSF53223">
    <property type="entry name" value="Aminoacid dehydrogenase-like, N-terminal domain"/>
    <property type="match status" value="1"/>
</dbReference>
<keyword evidence="3 11" id="KW-0028">Amino-acid biosynthesis</keyword>
<comment type="caution">
    <text evidence="15">The sequence shown here is derived from an EMBL/GenBank/DDBJ whole genome shotgun (WGS) entry which is preliminary data.</text>
</comment>
<evidence type="ECO:0000313" key="16">
    <source>
        <dbReference type="Proteomes" id="UP001499930"/>
    </source>
</evidence>
<evidence type="ECO:0000259" key="14">
    <source>
        <dbReference type="Pfam" id="PF02882"/>
    </source>
</evidence>
<dbReference type="RefSeq" id="WP_344900783.1">
    <property type="nucleotide sequence ID" value="NZ_JBLAUZ010000038.1"/>
</dbReference>
<comment type="function">
    <text evidence="11">Catalyzes the oxidation of 5,10-methylenetetrahydrofolate to 5,10-methenyltetrahydrofolate and then the hydrolysis of 5,10-methenyltetrahydrofolate to 10-formyltetrahydrofolate.</text>
</comment>
<dbReference type="SUPFAM" id="SSF51735">
    <property type="entry name" value="NAD(P)-binding Rossmann-fold domains"/>
    <property type="match status" value="1"/>
</dbReference>
<keyword evidence="10 11" id="KW-0511">Multifunctional enzyme</keyword>
<gene>
    <name evidence="11" type="primary">folD</name>
    <name evidence="15" type="ORF">GCM10017559_57450</name>
</gene>
<evidence type="ECO:0000256" key="7">
    <source>
        <dbReference type="ARBA" id="ARBA00023002"/>
    </source>
</evidence>
<evidence type="ECO:0000256" key="10">
    <source>
        <dbReference type="ARBA" id="ARBA00023268"/>
    </source>
</evidence>
<evidence type="ECO:0000256" key="5">
    <source>
        <dbReference type="ARBA" id="ARBA00022801"/>
    </source>
</evidence>
<dbReference type="EC" id="3.5.4.9" evidence="11"/>
<dbReference type="PANTHER" id="PTHR48099:SF5">
    <property type="entry name" value="C-1-TETRAHYDROFOLATE SYNTHASE, CYTOPLASMIC"/>
    <property type="match status" value="1"/>
</dbReference>
<dbReference type="InterPro" id="IPR020630">
    <property type="entry name" value="THF_DH/CycHdrlase_cat_dom"/>
</dbReference>
<keyword evidence="2 11" id="KW-0554">One-carbon metabolism</keyword>
<keyword evidence="4 11" id="KW-0658">Purine biosynthesis</keyword>